<dbReference type="GO" id="GO:0044210">
    <property type="term" value="P:'de novo' CTP biosynthetic process"/>
    <property type="evidence" value="ECO:0007669"/>
    <property type="project" value="UniProtKB-UniRule"/>
</dbReference>
<comment type="similarity">
    <text evidence="3 11">Belongs to the UMP kinase family.</text>
</comment>
<keyword evidence="5 11" id="KW-0808">Transferase</keyword>
<evidence type="ECO:0000256" key="2">
    <source>
        <dbReference type="ARBA" id="ARBA00004791"/>
    </source>
</evidence>
<evidence type="ECO:0000256" key="6">
    <source>
        <dbReference type="ARBA" id="ARBA00022741"/>
    </source>
</evidence>
<keyword evidence="4 11" id="KW-0963">Cytoplasm</keyword>
<feature type="binding site" evidence="11">
    <location>
        <position position="163"/>
    </location>
    <ligand>
        <name>ATP</name>
        <dbReference type="ChEBI" id="CHEBI:30616"/>
    </ligand>
</feature>
<dbReference type="KEGG" id="sng:SNE_A02400"/>
<feature type="binding site" evidence="11">
    <location>
        <begin position="136"/>
        <end position="143"/>
    </location>
    <ligand>
        <name>UMP</name>
        <dbReference type="ChEBI" id="CHEBI:57865"/>
    </ligand>
</feature>
<feature type="binding site" evidence="11">
    <location>
        <begin position="13"/>
        <end position="16"/>
    </location>
    <ligand>
        <name>ATP</name>
        <dbReference type="ChEBI" id="CHEBI:30616"/>
    </ligand>
</feature>
<evidence type="ECO:0000313" key="13">
    <source>
        <dbReference type="EMBL" id="CCB88117.1"/>
    </source>
</evidence>
<sequence length="241" mass="26216">MSQKPAYKRVLLKLSGESLKGDYPGVVDHDAAHHIADRICEVYKLGVQIGLVIGGGNIFRGSQAERFGFARTPADHVGMLATTINGLILGQVLSTKGCKTRVMSALNFDGIVDTYNWNHAMHALEKGYIVIFVGGTGNPYFTTDTTASMRASEIEAEVLLKATKVDGIYNKDPMKYPDAEKYDHLTFSTALAEDLHVMDATAVAMCRENGIPIHVFDLFSKDAMLRAVCEKKGGTLVTGDQ</sequence>
<evidence type="ECO:0000256" key="3">
    <source>
        <dbReference type="ARBA" id="ARBA00007614"/>
    </source>
</evidence>
<evidence type="ECO:0000256" key="8">
    <source>
        <dbReference type="ARBA" id="ARBA00022840"/>
    </source>
</evidence>
<comment type="catalytic activity">
    <reaction evidence="10 11">
        <text>UMP + ATP = UDP + ADP</text>
        <dbReference type="Rhea" id="RHEA:24400"/>
        <dbReference type="ChEBI" id="CHEBI:30616"/>
        <dbReference type="ChEBI" id="CHEBI:57865"/>
        <dbReference type="ChEBI" id="CHEBI:58223"/>
        <dbReference type="ChEBI" id="CHEBI:456216"/>
        <dbReference type="EC" id="2.7.4.22"/>
    </reaction>
</comment>
<dbReference type="PANTHER" id="PTHR42833:SF4">
    <property type="entry name" value="URIDYLATE KINASE PUMPKIN, CHLOROPLASTIC"/>
    <property type="match status" value="1"/>
</dbReference>
<feature type="domain" description="Aspartate/glutamate/uridylate kinase" evidence="12">
    <location>
        <begin position="8"/>
        <end position="217"/>
    </location>
</feature>
<evidence type="ECO:0000256" key="9">
    <source>
        <dbReference type="ARBA" id="ARBA00022975"/>
    </source>
</evidence>
<feature type="binding site" evidence="11">
    <location>
        <position position="169"/>
    </location>
    <ligand>
        <name>ATP</name>
        <dbReference type="ChEBI" id="CHEBI:30616"/>
    </ligand>
</feature>
<evidence type="ECO:0000259" key="12">
    <source>
        <dbReference type="Pfam" id="PF00696"/>
    </source>
</evidence>
<keyword evidence="9 11" id="KW-0665">Pyrimidine biosynthesis</keyword>
<dbReference type="InterPro" id="IPR015963">
    <property type="entry name" value="Uridylate_kinase_bac"/>
</dbReference>
<dbReference type="FunFam" id="3.40.1160.10:FF:000001">
    <property type="entry name" value="Uridylate kinase"/>
    <property type="match status" value="1"/>
</dbReference>
<evidence type="ECO:0000256" key="11">
    <source>
        <dbReference type="HAMAP-Rule" id="MF_01220"/>
    </source>
</evidence>
<keyword evidence="7 11" id="KW-0418">Kinase</keyword>
<evidence type="ECO:0000256" key="10">
    <source>
        <dbReference type="ARBA" id="ARBA00047767"/>
    </source>
</evidence>
<comment type="subunit">
    <text evidence="11">Homohexamer.</text>
</comment>
<dbReference type="RefSeq" id="WP_013942584.1">
    <property type="nucleotide sequence ID" value="NC_015713.1"/>
</dbReference>
<dbReference type="SUPFAM" id="SSF53633">
    <property type="entry name" value="Carbamate kinase-like"/>
    <property type="match status" value="1"/>
</dbReference>
<dbReference type="InterPro" id="IPR001048">
    <property type="entry name" value="Asp/Glu/Uridylate_kinase"/>
</dbReference>
<protein>
    <recommendedName>
        <fullName evidence="11">Uridylate kinase</fullName>
        <shortName evidence="11">UK</shortName>
        <ecNumber evidence="11">2.7.4.22</ecNumber>
    </recommendedName>
    <alternativeName>
        <fullName evidence="11">Uridine monophosphate kinase</fullName>
        <shortName evidence="11">UMP kinase</shortName>
        <shortName evidence="11">UMPK</shortName>
    </alternativeName>
</protein>
<evidence type="ECO:0000256" key="4">
    <source>
        <dbReference type="ARBA" id="ARBA00022490"/>
    </source>
</evidence>
<dbReference type="CDD" id="cd04254">
    <property type="entry name" value="AAK_UMPK-PyrH-Ec"/>
    <property type="match status" value="1"/>
</dbReference>
<organism evidence="13 14">
    <name type="scientific">Simkania negevensis (strain ATCC VR-1471 / DSM 27360 / Z)</name>
    <dbReference type="NCBI Taxonomy" id="331113"/>
    <lineage>
        <taxon>Bacteria</taxon>
        <taxon>Pseudomonadati</taxon>
        <taxon>Chlamydiota</taxon>
        <taxon>Chlamydiia</taxon>
        <taxon>Parachlamydiales</taxon>
        <taxon>Simkaniaceae</taxon>
        <taxon>Simkania</taxon>
    </lineage>
</organism>
<keyword evidence="6 11" id="KW-0547">Nucleotide-binding</keyword>
<evidence type="ECO:0000256" key="5">
    <source>
        <dbReference type="ARBA" id="ARBA00022679"/>
    </source>
</evidence>
<comment type="activity regulation">
    <text evidence="11">Inhibited by UTP.</text>
</comment>
<feature type="binding site" evidence="11">
    <location>
        <position position="75"/>
    </location>
    <ligand>
        <name>UMP</name>
        <dbReference type="ChEBI" id="CHEBI:57865"/>
    </ligand>
</feature>
<dbReference type="OrthoDB" id="9807458at2"/>
<dbReference type="InterPro" id="IPR036393">
    <property type="entry name" value="AceGlu_kinase-like_sf"/>
</dbReference>
<comment type="subcellular location">
    <subcellularLocation>
        <location evidence="1 11">Cytoplasm</location>
    </subcellularLocation>
</comment>
<keyword evidence="14" id="KW-1185">Reference proteome</keyword>
<gene>
    <name evidence="11 13" type="primary">pyrH</name>
    <name evidence="13" type="ordered locus">SNE_A02400</name>
</gene>
<feature type="binding site" evidence="11">
    <location>
        <position position="172"/>
    </location>
    <ligand>
        <name>ATP</name>
        <dbReference type="ChEBI" id="CHEBI:30616"/>
    </ligand>
</feature>
<dbReference type="Gene3D" id="3.40.1160.10">
    <property type="entry name" value="Acetylglutamate kinase-like"/>
    <property type="match status" value="1"/>
</dbReference>
<feature type="binding site" evidence="11">
    <location>
        <position position="55"/>
    </location>
    <ligand>
        <name>UMP</name>
        <dbReference type="ChEBI" id="CHEBI:57865"/>
    </ligand>
</feature>
<dbReference type="Proteomes" id="UP000000496">
    <property type="component" value="Chromosome gsn.131"/>
</dbReference>
<dbReference type="EC" id="2.7.4.22" evidence="11"/>
<dbReference type="InterPro" id="IPR011817">
    <property type="entry name" value="Uridylate_kinase"/>
</dbReference>
<dbReference type="GO" id="GO:0005524">
    <property type="term" value="F:ATP binding"/>
    <property type="evidence" value="ECO:0007669"/>
    <property type="project" value="UniProtKB-KW"/>
</dbReference>
<dbReference type="STRING" id="331113.SNE_A02400"/>
<dbReference type="EMBL" id="FR872582">
    <property type="protein sequence ID" value="CCB88117.1"/>
    <property type="molecule type" value="Genomic_DNA"/>
</dbReference>
<evidence type="ECO:0000256" key="7">
    <source>
        <dbReference type="ARBA" id="ARBA00022777"/>
    </source>
</evidence>
<evidence type="ECO:0000313" key="14">
    <source>
        <dbReference type="Proteomes" id="UP000000496"/>
    </source>
</evidence>
<dbReference type="GO" id="GO:0006225">
    <property type="term" value="P:UDP biosynthetic process"/>
    <property type="evidence" value="ECO:0007669"/>
    <property type="project" value="TreeGrafter"/>
</dbReference>
<accession>F8L5X5</accession>
<evidence type="ECO:0000256" key="1">
    <source>
        <dbReference type="ARBA" id="ARBA00004496"/>
    </source>
</evidence>
<feature type="binding site" evidence="11">
    <location>
        <position position="60"/>
    </location>
    <ligand>
        <name>ATP</name>
        <dbReference type="ChEBI" id="CHEBI:30616"/>
    </ligand>
</feature>
<dbReference type="PANTHER" id="PTHR42833">
    <property type="entry name" value="URIDYLATE KINASE"/>
    <property type="match status" value="1"/>
</dbReference>
<dbReference type="Pfam" id="PF00696">
    <property type="entry name" value="AA_kinase"/>
    <property type="match status" value="1"/>
</dbReference>
<dbReference type="HAMAP" id="MF_01220_B">
    <property type="entry name" value="PyrH_B"/>
    <property type="match status" value="1"/>
</dbReference>
<comment type="function">
    <text evidence="11">Catalyzes the reversible phosphorylation of UMP to UDP.</text>
</comment>
<proteinExistence type="inferred from homology"/>
<dbReference type="eggNOG" id="COG0528">
    <property type="taxonomic scope" value="Bacteria"/>
</dbReference>
<dbReference type="UniPathway" id="UPA00159">
    <property type="reaction ID" value="UER00275"/>
</dbReference>
<comment type="caution">
    <text evidence="11">Lacks conserved residue(s) required for the propagation of feature annotation.</text>
</comment>
<dbReference type="PIRSF" id="PIRSF005650">
    <property type="entry name" value="Uridylate_kin"/>
    <property type="match status" value="1"/>
</dbReference>
<dbReference type="NCBIfam" id="TIGR02075">
    <property type="entry name" value="pyrH_bact"/>
    <property type="match status" value="1"/>
</dbReference>
<dbReference type="GO" id="GO:0005737">
    <property type="term" value="C:cytoplasm"/>
    <property type="evidence" value="ECO:0007669"/>
    <property type="project" value="UniProtKB-SubCell"/>
</dbReference>
<reference evidence="13 14" key="1">
    <citation type="journal article" date="2011" name="Mol. Biol. Evol.">
        <title>Unity in variety--the pan-genome of the Chlamydiae.</title>
        <authorList>
            <person name="Collingro A."/>
            <person name="Tischler P."/>
            <person name="Weinmaier T."/>
            <person name="Penz T."/>
            <person name="Heinz E."/>
            <person name="Brunham R.C."/>
            <person name="Read T.D."/>
            <person name="Bavoil P.M."/>
            <person name="Sachse K."/>
            <person name="Kahane S."/>
            <person name="Friedman M.G."/>
            <person name="Rattei T."/>
            <person name="Myers G.S."/>
            <person name="Horn M."/>
        </authorList>
    </citation>
    <scope>NUCLEOTIDE SEQUENCE [LARGE SCALE GENOMIC DNA]</scope>
    <source>
        <strain evidence="14">ATCC VR-1471 / Z</strain>
    </source>
</reference>
<dbReference type="GO" id="GO:0033862">
    <property type="term" value="F:UMP kinase activity"/>
    <property type="evidence" value="ECO:0007669"/>
    <property type="project" value="UniProtKB-EC"/>
</dbReference>
<keyword evidence="8 11" id="KW-0067">ATP-binding</keyword>
<feature type="binding site" evidence="11">
    <location>
        <position position="56"/>
    </location>
    <ligand>
        <name>ATP</name>
        <dbReference type="ChEBI" id="CHEBI:30616"/>
    </ligand>
</feature>
<name>F8L5X5_SIMNZ</name>
<dbReference type="HOGENOM" id="CLU_033861_0_0_0"/>
<dbReference type="AlphaFoldDB" id="F8L5X5"/>
<comment type="pathway">
    <text evidence="2 11">Pyrimidine metabolism; CTP biosynthesis via de novo pathway; UDP from UMP (UMPK route): step 1/1.</text>
</comment>